<keyword evidence="5" id="KW-1185">Reference proteome</keyword>
<proteinExistence type="predicted"/>
<dbReference type="GO" id="GO:0016747">
    <property type="term" value="F:acyltransferase activity, transferring groups other than amino-acyl groups"/>
    <property type="evidence" value="ECO:0007669"/>
    <property type="project" value="InterPro"/>
</dbReference>
<feature type="domain" description="N-acetyltransferase" evidence="3">
    <location>
        <begin position="5"/>
        <end position="153"/>
    </location>
</feature>
<dbReference type="AlphaFoldDB" id="A0A6G7YRW4"/>
<dbReference type="Proteomes" id="UP000503222">
    <property type="component" value="Chromosome"/>
</dbReference>
<evidence type="ECO:0000313" key="5">
    <source>
        <dbReference type="Proteomes" id="UP000503222"/>
    </source>
</evidence>
<evidence type="ECO:0000313" key="4">
    <source>
        <dbReference type="EMBL" id="QIK79471.1"/>
    </source>
</evidence>
<organism evidence="4 5">
    <name type="scientific">Sphingomonas piscis</name>
    <dbReference type="NCBI Taxonomy" id="2714943"/>
    <lineage>
        <taxon>Bacteria</taxon>
        <taxon>Pseudomonadati</taxon>
        <taxon>Pseudomonadota</taxon>
        <taxon>Alphaproteobacteria</taxon>
        <taxon>Sphingomonadales</taxon>
        <taxon>Sphingomonadaceae</taxon>
        <taxon>Sphingomonas</taxon>
    </lineage>
</organism>
<protein>
    <submittedName>
        <fullName evidence="4">GNAT family N-acetyltransferase</fullName>
    </submittedName>
</protein>
<dbReference type="RefSeq" id="WP_166411858.1">
    <property type="nucleotide sequence ID" value="NZ_CP049869.1"/>
</dbReference>
<name>A0A6G7YRW4_9SPHN</name>
<dbReference type="CDD" id="cd04301">
    <property type="entry name" value="NAT_SF"/>
    <property type="match status" value="1"/>
</dbReference>
<accession>A0A6G7YRW4</accession>
<keyword evidence="2" id="KW-0012">Acyltransferase</keyword>
<dbReference type="KEGG" id="spii:G7077_11725"/>
<dbReference type="EMBL" id="CP049869">
    <property type="protein sequence ID" value="QIK79471.1"/>
    <property type="molecule type" value="Genomic_DNA"/>
</dbReference>
<evidence type="ECO:0000259" key="3">
    <source>
        <dbReference type="PROSITE" id="PS51186"/>
    </source>
</evidence>
<dbReference type="PANTHER" id="PTHR43877:SF5">
    <property type="entry name" value="BLL8307 PROTEIN"/>
    <property type="match status" value="1"/>
</dbReference>
<dbReference type="PROSITE" id="PS51186">
    <property type="entry name" value="GNAT"/>
    <property type="match status" value="1"/>
</dbReference>
<gene>
    <name evidence="4" type="ORF">G7077_11725</name>
</gene>
<evidence type="ECO:0000256" key="1">
    <source>
        <dbReference type="ARBA" id="ARBA00022679"/>
    </source>
</evidence>
<reference evidence="4 5" key="1">
    <citation type="submission" date="2020-03" db="EMBL/GenBank/DDBJ databases">
        <title>Sphingomonas sp. nov., isolated from fish.</title>
        <authorList>
            <person name="Hyun D.-W."/>
            <person name="Bae J.-W."/>
        </authorList>
    </citation>
    <scope>NUCLEOTIDE SEQUENCE [LARGE SCALE GENOMIC DNA]</scope>
    <source>
        <strain evidence="4 5">HDW15B</strain>
    </source>
</reference>
<dbReference type="Pfam" id="PF00583">
    <property type="entry name" value="Acetyltransf_1"/>
    <property type="match status" value="1"/>
</dbReference>
<dbReference type="InterPro" id="IPR000182">
    <property type="entry name" value="GNAT_dom"/>
</dbReference>
<sequence length="153" mass="16907">MSWTFQAGDLDSDDVKALLALHVQSMNAASPPEFCHVLPGDGLRDPAITFWSLRENGKLLGIGALKEIESDHGEVKSMRTAPDAIGRGVGTAMLANIVEEARKRHYRRLSLETGSTPEFAAANRLYERDGFTVGPRFGDYPESAFTRFYTMEL</sequence>
<dbReference type="InterPro" id="IPR016181">
    <property type="entry name" value="Acyl_CoA_acyltransferase"/>
</dbReference>
<dbReference type="Gene3D" id="3.40.630.30">
    <property type="match status" value="1"/>
</dbReference>
<keyword evidence="1 4" id="KW-0808">Transferase</keyword>
<dbReference type="PANTHER" id="PTHR43877">
    <property type="entry name" value="AMINOALKYLPHOSPHONATE N-ACETYLTRANSFERASE-RELATED-RELATED"/>
    <property type="match status" value="1"/>
</dbReference>
<dbReference type="SUPFAM" id="SSF55729">
    <property type="entry name" value="Acyl-CoA N-acyltransferases (Nat)"/>
    <property type="match status" value="1"/>
</dbReference>
<evidence type="ECO:0000256" key="2">
    <source>
        <dbReference type="ARBA" id="ARBA00023315"/>
    </source>
</evidence>
<dbReference type="InterPro" id="IPR050832">
    <property type="entry name" value="Bact_Acetyltransf"/>
</dbReference>